<evidence type="ECO:0000256" key="1">
    <source>
        <dbReference type="ARBA" id="ARBA00023172"/>
    </source>
</evidence>
<dbReference type="InterPro" id="IPR046668">
    <property type="entry name" value="DUF6538"/>
</dbReference>
<accession>A0A8X8GRH5</accession>
<dbReference type="Pfam" id="PF20172">
    <property type="entry name" value="DUF6538"/>
    <property type="match status" value="1"/>
</dbReference>
<proteinExistence type="predicted"/>
<sequence>MSRRGKSWQFVRRVPTELVPIIGFESWRSSLGTDSQSEAERRLRVKLVETDKIIEAARNGTYQRITDEDLEDHAVLWSLWYEERVQFTMPEAVFGSRFPDAFQAMGKPIGDEIVEPILRTKEQLAGLVRQFVEERGIQISIPSPDWDKLVSLCQDEYAESNPEIIGSPLFKSLGRVPKTSERRLSKAFERFTSERTRSDADKPITAGSVEEFQVAVDRFIELFGDLDVNRISRTHAKGFRDLLRQLPKRPPNEIRQLPLQDQVDWARENKHPVLAKDTVAKLVGGLKSVLDQVAKHDDFVDDLNSWTNPFIGFTGSGKRSHAPVRLPFSQDDLLKAFNPETYNSYRPSEFWVPLLLYFTGARRNEIAQLHVADVVLNAPTPYLKLTTSIATDEHDDWEEDVLGTGKRIKTWSSDRVAPLVSQIMDIGFPAFVELARDLGSVHLFKDIPHQNGERRADKLSQRFTEYLRDRAGVTNPLIVLHSLRHTFAMSCVTKVDSDHKKLSMGHYLENEAAVENYLIHMRHDPGLLKEMVHDKISFAPLDIEGLAQRAAEILEGGEWKARARRRKKPKLSK</sequence>
<keyword evidence="1" id="KW-0233">DNA recombination</keyword>
<evidence type="ECO:0000313" key="4">
    <source>
        <dbReference type="Proteomes" id="UP000484076"/>
    </source>
</evidence>
<dbReference type="GO" id="GO:0015074">
    <property type="term" value="P:DNA integration"/>
    <property type="evidence" value="ECO:0007669"/>
    <property type="project" value="InterPro"/>
</dbReference>
<evidence type="ECO:0000259" key="2">
    <source>
        <dbReference type="Pfam" id="PF20172"/>
    </source>
</evidence>
<dbReference type="SUPFAM" id="SSF56349">
    <property type="entry name" value="DNA breaking-rejoining enzymes"/>
    <property type="match status" value="1"/>
</dbReference>
<dbReference type="AlphaFoldDB" id="A0A8X8GRH5"/>
<dbReference type="GO" id="GO:0006310">
    <property type="term" value="P:DNA recombination"/>
    <property type="evidence" value="ECO:0007669"/>
    <property type="project" value="UniProtKB-KW"/>
</dbReference>
<dbReference type="EMBL" id="WHUT02000001">
    <property type="protein sequence ID" value="NUB42999.1"/>
    <property type="molecule type" value="Genomic_DNA"/>
</dbReference>
<evidence type="ECO:0000313" key="3">
    <source>
        <dbReference type="EMBL" id="NUB42999.1"/>
    </source>
</evidence>
<dbReference type="InterPro" id="IPR011010">
    <property type="entry name" value="DNA_brk_join_enz"/>
</dbReference>
<organism evidence="3 4">
    <name type="scientific">Fertoeibacter niger</name>
    <dbReference type="NCBI Taxonomy" id="2656921"/>
    <lineage>
        <taxon>Bacteria</taxon>
        <taxon>Pseudomonadati</taxon>
        <taxon>Pseudomonadota</taxon>
        <taxon>Alphaproteobacteria</taxon>
        <taxon>Rhodobacterales</taxon>
        <taxon>Paracoccaceae</taxon>
        <taxon>Fertoeibacter</taxon>
    </lineage>
</organism>
<name>A0A8X8GRH5_9RHOB</name>
<protein>
    <submittedName>
        <fullName evidence="3">Tyrosine-type recombinase/integrase</fullName>
    </submittedName>
</protein>
<dbReference type="GO" id="GO:0003677">
    <property type="term" value="F:DNA binding"/>
    <property type="evidence" value="ECO:0007669"/>
    <property type="project" value="InterPro"/>
</dbReference>
<keyword evidence="4" id="KW-1185">Reference proteome</keyword>
<comment type="caution">
    <text evidence="3">The sequence shown here is derived from an EMBL/GenBank/DDBJ whole genome shotgun (WGS) entry which is preliminary data.</text>
</comment>
<gene>
    <name evidence="3" type="ORF">GEU84_001255</name>
</gene>
<feature type="domain" description="DUF6538" evidence="2">
    <location>
        <begin position="3"/>
        <end position="59"/>
    </location>
</feature>
<dbReference type="Proteomes" id="UP000484076">
    <property type="component" value="Unassembled WGS sequence"/>
</dbReference>
<dbReference type="InterPro" id="IPR013762">
    <property type="entry name" value="Integrase-like_cat_sf"/>
</dbReference>
<dbReference type="Gene3D" id="1.10.443.10">
    <property type="entry name" value="Intergrase catalytic core"/>
    <property type="match status" value="1"/>
</dbReference>
<dbReference type="RefSeq" id="WP_152823690.1">
    <property type="nucleotide sequence ID" value="NZ_WHUT02000001.1"/>
</dbReference>
<reference evidence="3" key="1">
    <citation type="submission" date="2020-05" db="EMBL/GenBank/DDBJ databases">
        <title>Fertoebacter nigrum gen. nov., sp. nov., a new member of the family Rhodobacteraceae.</title>
        <authorList>
            <person name="Szuroczki S."/>
            <person name="Abbaszade G."/>
            <person name="Buni D."/>
            <person name="Schumann P."/>
            <person name="Toth E."/>
        </authorList>
    </citation>
    <scope>NUCLEOTIDE SEQUENCE</scope>
    <source>
        <strain evidence="3">RG-N-1a</strain>
    </source>
</reference>